<dbReference type="EMBL" id="JBJKFK010003079">
    <property type="protein sequence ID" value="KAL3310295.1"/>
    <property type="molecule type" value="Genomic_DNA"/>
</dbReference>
<keyword evidence="3" id="KW-1185">Reference proteome</keyword>
<protein>
    <submittedName>
        <fullName evidence="2">Uncharacterized protein</fullName>
    </submittedName>
</protein>
<dbReference type="Proteomes" id="UP001626550">
    <property type="component" value="Unassembled WGS sequence"/>
</dbReference>
<organism evidence="2 3">
    <name type="scientific">Cichlidogyrus casuarinus</name>
    <dbReference type="NCBI Taxonomy" id="1844966"/>
    <lineage>
        <taxon>Eukaryota</taxon>
        <taxon>Metazoa</taxon>
        <taxon>Spiralia</taxon>
        <taxon>Lophotrochozoa</taxon>
        <taxon>Platyhelminthes</taxon>
        <taxon>Monogenea</taxon>
        <taxon>Monopisthocotylea</taxon>
        <taxon>Dactylogyridea</taxon>
        <taxon>Ancyrocephalidae</taxon>
        <taxon>Cichlidogyrus</taxon>
    </lineage>
</organism>
<feature type="coiled-coil region" evidence="1">
    <location>
        <begin position="303"/>
        <end position="352"/>
    </location>
</feature>
<sequence length="406" mass="46870">MVSDLDPSLLVKGELERFTSRLEELEKRFDPDKLTQEIHLLKLEQSSDEFQKLLEKKLKVFEVLSALVEKVECAAVNPAELSIHIEMLRKDLQNALSYRRTYDPSVETTELDAIRKDLQATDEIKKLQVDLLALRENALKIQVQYDQSAKDINTKLMKDTEKAEIYRYFYEHMRKHISSHHDDMEVVEKWLKINKKNIKDSKDKVSALATGGENDVFSDLNKKQTKIQANLASVQAQQQAIDMDKMEKDLNKLINNQLPSGGNFNLDRRVSDYANNLIRQANDRKKMLALDVTNQTFESLQIYEDMNGVLESARKQLAELEKLENISESDQIKKLIKEIEEKKNQIDVSGREENIKKMKEQLDKMNFDSLNGRLEDFLSAIDLAEEKEALVSANCESNTHASMFTI</sequence>
<name>A0ABD2PS53_9PLAT</name>
<evidence type="ECO:0000313" key="3">
    <source>
        <dbReference type="Proteomes" id="UP001626550"/>
    </source>
</evidence>
<dbReference type="AlphaFoldDB" id="A0ABD2PS53"/>
<keyword evidence="1" id="KW-0175">Coiled coil</keyword>
<evidence type="ECO:0000313" key="2">
    <source>
        <dbReference type="EMBL" id="KAL3310295.1"/>
    </source>
</evidence>
<accession>A0ABD2PS53</accession>
<proteinExistence type="predicted"/>
<evidence type="ECO:0000256" key="1">
    <source>
        <dbReference type="SAM" id="Coils"/>
    </source>
</evidence>
<comment type="caution">
    <text evidence="2">The sequence shown here is derived from an EMBL/GenBank/DDBJ whole genome shotgun (WGS) entry which is preliminary data.</text>
</comment>
<reference evidence="2 3" key="1">
    <citation type="submission" date="2024-11" db="EMBL/GenBank/DDBJ databases">
        <title>Adaptive evolution of stress response genes in parasites aligns with host niche diversity.</title>
        <authorList>
            <person name="Hahn C."/>
            <person name="Resl P."/>
        </authorList>
    </citation>
    <scope>NUCLEOTIDE SEQUENCE [LARGE SCALE GENOMIC DNA]</scope>
    <source>
        <strain evidence="2">EGGRZ-B1_66</strain>
        <tissue evidence="2">Body</tissue>
    </source>
</reference>
<gene>
    <name evidence="2" type="ORF">Ciccas_011143</name>
</gene>